<keyword evidence="5" id="KW-1185">Reference proteome</keyword>
<dbReference type="Pfam" id="PF03629">
    <property type="entry name" value="SASA"/>
    <property type="match status" value="2"/>
</dbReference>
<feature type="domain" description="Sialate O-acetylesterase" evidence="3">
    <location>
        <begin position="111"/>
        <end position="219"/>
    </location>
</feature>
<dbReference type="GO" id="GO:0005975">
    <property type="term" value="P:carbohydrate metabolic process"/>
    <property type="evidence" value="ECO:0007669"/>
    <property type="project" value="TreeGrafter"/>
</dbReference>
<keyword evidence="1 4" id="KW-0378">Hydrolase</keyword>
<dbReference type="PANTHER" id="PTHR22901">
    <property type="entry name" value="SIALATE O-ACETYLESTERASE"/>
    <property type="match status" value="1"/>
</dbReference>
<keyword evidence="2" id="KW-0732">Signal</keyword>
<dbReference type="InterPro" id="IPR039329">
    <property type="entry name" value="SIAE"/>
</dbReference>
<dbReference type="SUPFAM" id="SSF49785">
    <property type="entry name" value="Galactose-binding domain-like"/>
    <property type="match status" value="1"/>
</dbReference>
<feature type="domain" description="Sialate O-acetylesterase" evidence="3">
    <location>
        <begin position="448"/>
        <end position="566"/>
    </location>
</feature>
<dbReference type="EMBL" id="CP036280">
    <property type="protein sequence ID" value="QDU72452.1"/>
    <property type="molecule type" value="Genomic_DNA"/>
</dbReference>
<dbReference type="GO" id="GO:0001681">
    <property type="term" value="F:sialate O-acetylesterase activity"/>
    <property type="evidence" value="ECO:0007669"/>
    <property type="project" value="InterPro"/>
</dbReference>
<dbReference type="Proteomes" id="UP000320386">
    <property type="component" value="Chromosome"/>
</dbReference>
<feature type="signal peptide" evidence="2">
    <location>
        <begin position="1"/>
        <end position="21"/>
    </location>
</feature>
<evidence type="ECO:0000313" key="5">
    <source>
        <dbReference type="Proteomes" id="UP000320386"/>
    </source>
</evidence>
<name>A0A518BZQ2_9BACT</name>
<organism evidence="4 5">
    <name type="scientific">Mucisphaera calidilacus</name>
    <dbReference type="NCBI Taxonomy" id="2527982"/>
    <lineage>
        <taxon>Bacteria</taxon>
        <taxon>Pseudomonadati</taxon>
        <taxon>Planctomycetota</taxon>
        <taxon>Phycisphaerae</taxon>
        <taxon>Phycisphaerales</taxon>
        <taxon>Phycisphaeraceae</taxon>
        <taxon>Mucisphaera</taxon>
    </lineage>
</organism>
<evidence type="ECO:0000256" key="2">
    <source>
        <dbReference type="SAM" id="SignalP"/>
    </source>
</evidence>
<sequence length="685" mass="74776" precursor="true">MKRIFLSVVLLVLMTSSVAVAELVLPAVFSDHMVLQRERPVPVWGKADADQAVTVQLMEADNPRPLAQAFTVADVAGHWRAELPAQAAGGPYRLVVRGGDEIVLEDVYLGEVWLCSGQSNMEWPVRLTKNAAAEIAGSADPLLRHFDVPRTVAGEPQWDTDASWTMASPETVPGYTAVGYYFARQLRNRLGVAVGLVNSSWGGTRIEPWMPPRMLTAYPDVAADLELLEERLAAYKADPSAAEAMAEAMRSAYEAEVSERQGLATRGGVGLEQRWMEPGHDVSGWGTMSLPVAWERAGVEALEAYNGVVWFRREVTIPDAWVGRELALNLGPIDDVDSTYVNGELVGTTDFSTRNSWTVDRRYAVSGDVVTNTTLTVVVRVGDWYGDGGISGESSQMWLSLEEGGEKVSLAGPWLYQKEETVVIGQERPAAPPGEPSLGGATARTPTALYNGMICPVKPYGIRGAIWYQGESNASEATRYRSLMPGLIEGWRGDWNDAEMPFGIVQLANFMRERETPGDSAWAELRDAQLHTAKTMEKVGLAVTIDIGEANDIHPRNKQDVGARLASWAMAEAYGQPGAGYSGPMFAKAFRQDSRFVVTFDLFGSQLAVRGGGKPVGFAVAGEDRVWHRAEARIEGDRVEVWCDAVPEPVALRYGWADNPTRANLVNAQGLPASPFRTDDWNTTK</sequence>
<evidence type="ECO:0000259" key="3">
    <source>
        <dbReference type="Pfam" id="PF03629"/>
    </source>
</evidence>
<dbReference type="InterPro" id="IPR008979">
    <property type="entry name" value="Galactose-bd-like_sf"/>
</dbReference>
<dbReference type="InterPro" id="IPR005181">
    <property type="entry name" value="SASA"/>
</dbReference>
<protein>
    <submittedName>
        <fullName evidence="4">Glycosyl hydrolases family 2, sugar binding domain</fullName>
    </submittedName>
</protein>
<gene>
    <name evidence="4" type="ORF">Pan265_23170</name>
</gene>
<dbReference type="KEGG" id="mcad:Pan265_23170"/>
<proteinExistence type="predicted"/>
<dbReference type="InterPro" id="IPR036514">
    <property type="entry name" value="SGNH_hydro_sf"/>
</dbReference>
<dbReference type="PANTHER" id="PTHR22901:SF0">
    <property type="entry name" value="SIALATE O-ACETYLESTERASE"/>
    <property type="match status" value="1"/>
</dbReference>
<reference evidence="4 5" key="1">
    <citation type="submission" date="2019-02" db="EMBL/GenBank/DDBJ databases">
        <title>Deep-cultivation of Planctomycetes and their phenomic and genomic characterization uncovers novel biology.</title>
        <authorList>
            <person name="Wiegand S."/>
            <person name="Jogler M."/>
            <person name="Boedeker C."/>
            <person name="Pinto D."/>
            <person name="Vollmers J."/>
            <person name="Rivas-Marin E."/>
            <person name="Kohn T."/>
            <person name="Peeters S.H."/>
            <person name="Heuer A."/>
            <person name="Rast P."/>
            <person name="Oberbeckmann S."/>
            <person name="Bunk B."/>
            <person name="Jeske O."/>
            <person name="Meyerdierks A."/>
            <person name="Storesund J.E."/>
            <person name="Kallscheuer N."/>
            <person name="Luecker S."/>
            <person name="Lage O.M."/>
            <person name="Pohl T."/>
            <person name="Merkel B.J."/>
            <person name="Hornburger P."/>
            <person name="Mueller R.-W."/>
            <person name="Bruemmer F."/>
            <person name="Labrenz M."/>
            <person name="Spormann A.M."/>
            <person name="Op den Camp H."/>
            <person name="Overmann J."/>
            <person name="Amann R."/>
            <person name="Jetten M.S.M."/>
            <person name="Mascher T."/>
            <person name="Medema M.H."/>
            <person name="Devos D.P."/>
            <person name="Kaster A.-K."/>
            <person name="Ovreas L."/>
            <person name="Rohde M."/>
            <person name="Galperin M.Y."/>
            <person name="Jogler C."/>
        </authorList>
    </citation>
    <scope>NUCLEOTIDE SEQUENCE [LARGE SCALE GENOMIC DNA]</scope>
    <source>
        <strain evidence="4 5">Pan265</strain>
    </source>
</reference>
<evidence type="ECO:0000313" key="4">
    <source>
        <dbReference type="EMBL" id="QDU72452.1"/>
    </source>
</evidence>
<dbReference type="AlphaFoldDB" id="A0A518BZQ2"/>
<evidence type="ECO:0000256" key="1">
    <source>
        <dbReference type="ARBA" id="ARBA00022801"/>
    </source>
</evidence>
<feature type="chain" id="PRO_5021764877" evidence="2">
    <location>
        <begin position="22"/>
        <end position="685"/>
    </location>
</feature>
<dbReference type="Gene3D" id="3.40.50.1110">
    <property type="entry name" value="SGNH hydrolase"/>
    <property type="match status" value="2"/>
</dbReference>
<dbReference type="OrthoDB" id="9795554at2"/>
<dbReference type="SUPFAM" id="SSF52266">
    <property type="entry name" value="SGNH hydrolase"/>
    <property type="match status" value="1"/>
</dbReference>
<accession>A0A518BZQ2</accession>
<dbReference type="RefSeq" id="WP_145446616.1">
    <property type="nucleotide sequence ID" value="NZ_CP036280.1"/>
</dbReference>